<reference evidence="2" key="1">
    <citation type="submission" date="2020-05" db="EMBL/GenBank/DDBJ databases">
        <title>Phylogenomic resolution of chytrid fungi.</title>
        <authorList>
            <person name="Stajich J.E."/>
            <person name="Amses K."/>
            <person name="Simmons R."/>
            <person name="Seto K."/>
            <person name="Myers J."/>
            <person name="Bonds A."/>
            <person name="Quandt C.A."/>
            <person name="Barry K."/>
            <person name="Liu P."/>
            <person name="Grigoriev I."/>
            <person name="Longcore J.E."/>
            <person name="James T.Y."/>
        </authorList>
    </citation>
    <scope>NUCLEOTIDE SEQUENCE</scope>
    <source>
        <strain evidence="2">JEL0318</strain>
    </source>
</reference>
<evidence type="ECO:0000313" key="2">
    <source>
        <dbReference type="EMBL" id="KAJ3044566.1"/>
    </source>
</evidence>
<sequence length="532" mass="58811">MWSRLGTGVSTPAQDRFKFKYIRLKSYDVDRTIDFYQSLGMTVDYQVEQTSSSGESTPIVAMSYRVVTGDPSLNVQLIFERCKKERPEVLIQDEKFDQEEQRKPIGQEYLVVYVHLVGRLVKRLMAKGGTLHVTHIKLDKTLTQLCPSEFEVALAPIDVAEVKVAIVRDPNGLDVRLMELTDSQLNETSNRKQIEDTIRFYELIFSHHRGKTPGGKKVTTLDMATPGSRGREFGGVGISGGGRKKAGAAATLRQAITQGQGFRLVDTEEFVIGLSHTTYHWLGNDLRSTSCTICFTERSVADGGTKEAVDRSESLLLGFGFEVPGIDSAVNQLRYEHRQAIEWVNDRFKIAGIASFIRFHDHPNNLFLELYATKPETPLIPKLPTANPADPTAPLTDTIPEQKTPSYAIDYNHLRGHARILSASAIYQIKEPNQDIPLPPSALKKEPPAEGEPKTLKAKTLLDARRDSGESLGESGETLNLSISSLYGKREGKEGGKEGGVGGGIGEGKKEKGKGVKVKFRLDRPKSLSAAW</sequence>
<dbReference type="InterPro" id="IPR029068">
    <property type="entry name" value="Glyas_Bleomycin-R_OHBP_Dase"/>
</dbReference>
<dbReference type="SUPFAM" id="SSF54593">
    <property type="entry name" value="Glyoxalase/Bleomycin resistance protein/Dihydroxybiphenyl dioxygenase"/>
    <property type="match status" value="1"/>
</dbReference>
<feature type="compositionally biased region" description="Basic and acidic residues" evidence="1">
    <location>
        <begin position="488"/>
        <end position="497"/>
    </location>
</feature>
<organism evidence="2 3">
    <name type="scientific">Rhizophlyctis rosea</name>
    <dbReference type="NCBI Taxonomy" id="64517"/>
    <lineage>
        <taxon>Eukaryota</taxon>
        <taxon>Fungi</taxon>
        <taxon>Fungi incertae sedis</taxon>
        <taxon>Chytridiomycota</taxon>
        <taxon>Chytridiomycota incertae sedis</taxon>
        <taxon>Chytridiomycetes</taxon>
        <taxon>Rhizophlyctidales</taxon>
        <taxon>Rhizophlyctidaceae</taxon>
        <taxon>Rhizophlyctis</taxon>
    </lineage>
</organism>
<feature type="region of interest" description="Disordered" evidence="1">
    <location>
        <begin position="433"/>
        <end position="457"/>
    </location>
</feature>
<comment type="caution">
    <text evidence="2">The sequence shown here is derived from an EMBL/GenBank/DDBJ whole genome shotgun (WGS) entry which is preliminary data.</text>
</comment>
<evidence type="ECO:0000313" key="3">
    <source>
        <dbReference type="Proteomes" id="UP001212841"/>
    </source>
</evidence>
<feature type="compositionally biased region" description="Basic and acidic residues" evidence="1">
    <location>
        <begin position="443"/>
        <end position="457"/>
    </location>
</feature>
<accession>A0AAD5S6M2</accession>
<gene>
    <name evidence="2" type="ORF">HK097_001427</name>
</gene>
<evidence type="ECO:0000256" key="1">
    <source>
        <dbReference type="SAM" id="MobiDB-lite"/>
    </source>
</evidence>
<feature type="region of interest" description="Disordered" evidence="1">
    <location>
        <begin position="488"/>
        <end position="518"/>
    </location>
</feature>
<keyword evidence="3" id="KW-1185">Reference proteome</keyword>
<feature type="compositionally biased region" description="Basic and acidic residues" evidence="1">
    <location>
        <begin position="507"/>
        <end position="518"/>
    </location>
</feature>
<protein>
    <submittedName>
        <fullName evidence="2">Uncharacterized protein</fullName>
    </submittedName>
</protein>
<dbReference type="EMBL" id="JADGJD010001285">
    <property type="protein sequence ID" value="KAJ3044566.1"/>
    <property type="molecule type" value="Genomic_DNA"/>
</dbReference>
<dbReference type="AlphaFoldDB" id="A0AAD5S6M2"/>
<dbReference type="Proteomes" id="UP001212841">
    <property type="component" value="Unassembled WGS sequence"/>
</dbReference>
<proteinExistence type="predicted"/>
<dbReference type="Gene3D" id="3.10.180.10">
    <property type="entry name" value="2,3-Dihydroxybiphenyl 1,2-Dioxygenase, domain 1"/>
    <property type="match status" value="1"/>
</dbReference>
<name>A0AAD5S6M2_9FUNG</name>